<dbReference type="Gene3D" id="3.40.50.720">
    <property type="entry name" value="NAD(P)-binding Rossmann-like Domain"/>
    <property type="match status" value="1"/>
</dbReference>
<dbReference type="EMBL" id="CP000384">
    <property type="protein sequence ID" value="ABG10504.1"/>
    <property type="molecule type" value="Genomic_DNA"/>
</dbReference>
<dbReference type="InterPro" id="IPR000683">
    <property type="entry name" value="Gfo/Idh/MocA-like_OxRdtase_N"/>
</dbReference>
<keyword evidence="1" id="KW-0560">Oxidoreductase</keyword>
<proteinExistence type="predicted"/>
<accession>A0A5Q5BQ48</accession>
<dbReference type="PANTHER" id="PTHR43818">
    <property type="entry name" value="BCDNA.GH03377"/>
    <property type="match status" value="1"/>
</dbReference>
<evidence type="ECO:0000259" key="3">
    <source>
        <dbReference type="Pfam" id="PF22725"/>
    </source>
</evidence>
<feature type="domain" description="GFO/IDH/MocA-like oxidoreductase" evidence="3">
    <location>
        <begin position="110"/>
        <end position="242"/>
    </location>
</feature>
<dbReference type="Pfam" id="PF22725">
    <property type="entry name" value="GFO_IDH_MocA_C3"/>
    <property type="match status" value="1"/>
</dbReference>
<dbReference type="SUPFAM" id="SSF55347">
    <property type="entry name" value="Glyceraldehyde-3-phosphate dehydrogenase-like, C-terminal domain"/>
    <property type="match status" value="1"/>
</dbReference>
<dbReference type="Pfam" id="PF01408">
    <property type="entry name" value="GFO_IDH_MocA"/>
    <property type="match status" value="1"/>
</dbReference>
<dbReference type="InterPro" id="IPR036291">
    <property type="entry name" value="NAD(P)-bd_dom_sf"/>
</dbReference>
<dbReference type="GO" id="GO:0000166">
    <property type="term" value="F:nucleotide binding"/>
    <property type="evidence" value="ECO:0007669"/>
    <property type="project" value="InterPro"/>
</dbReference>
<dbReference type="InterPro" id="IPR055170">
    <property type="entry name" value="GFO_IDH_MocA-like_dom"/>
</dbReference>
<sequence>MKVLVIGTGFGKHAAAPAYESAGFDVEVVSPRDESAVARGLGSGADLVSVHSPPFMHVDHVSAALDRGLAVMCDKPFGRTADEATAMRDRAHAVGVPTFLNFEFRCRESWAKVKELADSGAIGTPNHLSWNWFGNRLRGRRYGWINDAELGGGWIGAFGSHLIDFTRWLFGSEIVDCGGVTRIDDPMHADADGTPRQATAEDAYAAWFRLADGATAAQDTGFAAATSTLPRAVLLGTDGSIELTADTTLVLRTKGSEPETFEFDRPGRPDPALVTLFGQVADALRTGSRTTPSFDDGLAVARVMDRLRANAVRMGTR</sequence>
<name>A0A5Q5BQ48_MYCSS</name>
<dbReference type="InterPro" id="IPR050463">
    <property type="entry name" value="Gfo/Idh/MocA_oxidrdct_glycsds"/>
</dbReference>
<organism evidence="4">
    <name type="scientific">Mycobacterium sp. (strain MCS)</name>
    <dbReference type="NCBI Taxonomy" id="164756"/>
    <lineage>
        <taxon>Bacteria</taxon>
        <taxon>Bacillati</taxon>
        <taxon>Actinomycetota</taxon>
        <taxon>Actinomycetes</taxon>
        <taxon>Mycobacteriales</taxon>
        <taxon>Mycobacteriaceae</taxon>
        <taxon>Mycobacterium</taxon>
    </lineage>
</organism>
<gene>
    <name evidence="4" type="ordered locus">Mmcs_4400</name>
</gene>
<dbReference type="Gene3D" id="3.30.360.10">
    <property type="entry name" value="Dihydrodipicolinate Reductase, domain 2"/>
    <property type="match status" value="1"/>
</dbReference>
<dbReference type="GO" id="GO:0016491">
    <property type="term" value="F:oxidoreductase activity"/>
    <property type="evidence" value="ECO:0007669"/>
    <property type="project" value="UniProtKB-KW"/>
</dbReference>
<evidence type="ECO:0000256" key="1">
    <source>
        <dbReference type="ARBA" id="ARBA00023002"/>
    </source>
</evidence>
<dbReference type="PANTHER" id="PTHR43818:SF11">
    <property type="entry name" value="BCDNA.GH03377"/>
    <property type="match status" value="1"/>
</dbReference>
<protein>
    <submittedName>
        <fullName evidence="4">Oxidoreductase-like protein</fullName>
    </submittedName>
</protein>
<reference evidence="4" key="1">
    <citation type="submission" date="2006-06" db="EMBL/GenBank/DDBJ databases">
        <title>Complete sequence of chromosome of Mycobacterium sp. MCS.</title>
        <authorList>
            <consortium name="US DOE Joint Genome Institute"/>
            <person name="Copeland A."/>
            <person name="Lucas S."/>
            <person name="Lapidus A."/>
            <person name="Barry K."/>
            <person name="Detter J.C."/>
            <person name="Glavina del Rio T."/>
            <person name="Hammon N."/>
            <person name="Israni S."/>
            <person name="Dalin E."/>
            <person name="Tice H."/>
            <person name="Pitluck S."/>
            <person name="Martinez M."/>
            <person name="Schmutz J."/>
            <person name="Larimer F."/>
            <person name="Land M."/>
            <person name="Hauser L."/>
            <person name="Kyrpides N."/>
            <person name="Kim E."/>
            <person name="Miller C.D."/>
            <person name="Hughes J.E."/>
            <person name="Anderson A.J."/>
            <person name="Sims R.C."/>
            <person name="Richardson P."/>
        </authorList>
    </citation>
    <scope>NUCLEOTIDE SEQUENCE [LARGE SCALE GENOMIC DNA]</scope>
    <source>
        <strain evidence="4">MCS</strain>
    </source>
</reference>
<dbReference type="AlphaFoldDB" id="A0A5Q5BQ48"/>
<feature type="domain" description="Gfo/Idh/MocA-like oxidoreductase N-terminal" evidence="2">
    <location>
        <begin position="45"/>
        <end position="99"/>
    </location>
</feature>
<evidence type="ECO:0000313" key="4">
    <source>
        <dbReference type="EMBL" id="ABG10504.1"/>
    </source>
</evidence>
<dbReference type="KEGG" id="mmc:Mmcs_4400"/>
<evidence type="ECO:0000259" key="2">
    <source>
        <dbReference type="Pfam" id="PF01408"/>
    </source>
</evidence>
<dbReference type="SUPFAM" id="SSF51735">
    <property type="entry name" value="NAD(P)-binding Rossmann-fold domains"/>
    <property type="match status" value="1"/>
</dbReference>